<dbReference type="Gene3D" id="3.40.605.10">
    <property type="entry name" value="Aldehyde Dehydrogenase, Chain A, domain 1"/>
    <property type="match status" value="1"/>
</dbReference>
<feature type="domain" description="Aldehyde dehydrogenase" evidence="3">
    <location>
        <begin position="18"/>
        <end position="112"/>
    </location>
</feature>
<dbReference type="InterPro" id="IPR016161">
    <property type="entry name" value="Ald_DH/histidinol_DH"/>
</dbReference>
<dbReference type="InterPro" id="IPR012394">
    <property type="entry name" value="Aldehyde_DH_NAD(P)"/>
</dbReference>
<keyword evidence="2" id="KW-0560">Oxidoreductase</keyword>
<dbReference type="Proteomes" id="UP000054047">
    <property type="component" value="Unassembled WGS sequence"/>
</dbReference>
<dbReference type="InterPro" id="IPR016162">
    <property type="entry name" value="Ald_DH_N"/>
</dbReference>
<dbReference type="AlphaFoldDB" id="A0A0C2DDF5"/>
<evidence type="ECO:0000313" key="4">
    <source>
        <dbReference type="EMBL" id="KIH60482.1"/>
    </source>
</evidence>
<dbReference type="GO" id="GO:0005737">
    <property type="term" value="C:cytoplasm"/>
    <property type="evidence" value="ECO:0007669"/>
    <property type="project" value="TreeGrafter"/>
</dbReference>
<evidence type="ECO:0000256" key="1">
    <source>
        <dbReference type="ARBA" id="ARBA00009986"/>
    </source>
</evidence>
<proteinExistence type="inferred from homology"/>
<sequence>MSGTLKVQFQNPQTTHFLEIANAIVEIDYMLANVDEWSKPVTVKKTFANALDQPMLVKDPLGVVLIISPWNYPVSMILLPLIPAIAAGNTVVIKPSEVSANTAATFEKLVSKYFEPVRSHDCHCSGLPSYGQLCSGNGSCG</sequence>
<accession>A0A0C2DDF5</accession>
<gene>
    <name evidence="4" type="ORF">ANCDUO_09270</name>
</gene>
<dbReference type="PANTHER" id="PTHR43570">
    <property type="entry name" value="ALDEHYDE DEHYDROGENASE"/>
    <property type="match status" value="1"/>
</dbReference>
<dbReference type="GO" id="GO:0004029">
    <property type="term" value="F:aldehyde dehydrogenase (NAD+) activity"/>
    <property type="evidence" value="ECO:0007669"/>
    <property type="project" value="TreeGrafter"/>
</dbReference>
<evidence type="ECO:0000313" key="5">
    <source>
        <dbReference type="Proteomes" id="UP000054047"/>
    </source>
</evidence>
<protein>
    <recommendedName>
        <fullName evidence="3">Aldehyde dehydrogenase domain-containing protein</fullName>
    </recommendedName>
</protein>
<dbReference type="PANTHER" id="PTHR43570:SF16">
    <property type="entry name" value="ALDEHYDE DEHYDROGENASE TYPE III, ISOFORM Q"/>
    <property type="match status" value="1"/>
</dbReference>
<name>A0A0C2DDF5_9BILA</name>
<comment type="similarity">
    <text evidence="1">Belongs to the aldehyde dehydrogenase family.</text>
</comment>
<dbReference type="Pfam" id="PF00171">
    <property type="entry name" value="Aldedh"/>
    <property type="match status" value="1"/>
</dbReference>
<keyword evidence="5" id="KW-1185">Reference proteome</keyword>
<dbReference type="InterPro" id="IPR015590">
    <property type="entry name" value="Aldehyde_DH_dom"/>
</dbReference>
<dbReference type="OrthoDB" id="440325at2759"/>
<evidence type="ECO:0000256" key="2">
    <source>
        <dbReference type="ARBA" id="ARBA00023002"/>
    </source>
</evidence>
<evidence type="ECO:0000259" key="3">
    <source>
        <dbReference type="Pfam" id="PF00171"/>
    </source>
</evidence>
<organism evidence="4 5">
    <name type="scientific">Ancylostoma duodenale</name>
    <dbReference type="NCBI Taxonomy" id="51022"/>
    <lineage>
        <taxon>Eukaryota</taxon>
        <taxon>Metazoa</taxon>
        <taxon>Ecdysozoa</taxon>
        <taxon>Nematoda</taxon>
        <taxon>Chromadorea</taxon>
        <taxon>Rhabditida</taxon>
        <taxon>Rhabditina</taxon>
        <taxon>Rhabditomorpha</taxon>
        <taxon>Strongyloidea</taxon>
        <taxon>Ancylostomatidae</taxon>
        <taxon>Ancylostomatinae</taxon>
        <taxon>Ancylostoma</taxon>
    </lineage>
</organism>
<dbReference type="SUPFAM" id="SSF53720">
    <property type="entry name" value="ALDH-like"/>
    <property type="match status" value="1"/>
</dbReference>
<dbReference type="GO" id="GO:0006081">
    <property type="term" value="P:aldehyde metabolic process"/>
    <property type="evidence" value="ECO:0007669"/>
    <property type="project" value="InterPro"/>
</dbReference>
<reference evidence="4 5" key="1">
    <citation type="submission" date="2013-12" db="EMBL/GenBank/DDBJ databases">
        <title>Draft genome of the parsitic nematode Ancylostoma duodenale.</title>
        <authorList>
            <person name="Mitreva M."/>
        </authorList>
    </citation>
    <scope>NUCLEOTIDE SEQUENCE [LARGE SCALE GENOMIC DNA]</scope>
    <source>
        <strain evidence="4 5">Zhejiang</strain>
    </source>
</reference>
<dbReference type="EMBL" id="KN730917">
    <property type="protein sequence ID" value="KIH60482.1"/>
    <property type="molecule type" value="Genomic_DNA"/>
</dbReference>